<accession>A0A1L5NS17</accession>
<dbReference type="Proteomes" id="UP000184749">
    <property type="component" value="Plasmid pRgalIE4872d"/>
</dbReference>
<organism evidence="1 2">
    <name type="scientific">Rhizobium gallicum</name>
    <dbReference type="NCBI Taxonomy" id="56730"/>
    <lineage>
        <taxon>Bacteria</taxon>
        <taxon>Pseudomonadati</taxon>
        <taxon>Pseudomonadota</taxon>
        <taxon>Alphaproteobacteria</taxon>
        <taxon>Hyphomicrobiales</taxon>
        <taxon>Rhizobiaceae</taxon>
        <taxon>Rhizobium/Agrobacterium group</taxon>
        <taxon>Rhizobium</taxon>
    </lineage>
</organism>
<dbReference type="EMBL" id="CP017105">
    <property type="protein sequence ID" value="APO70668.1"/>
    <property type="molecule type" value="Genomic_DNA"/>
</dbReference>
<evidence type="ECO:0000313" key="2">
    <source>
        <dbReference type="Proteomes" id="UP000184749"/>
    </source>
</evidence>
<sequence>MRGQNQSTIDKRWLSMIEISASNHQTQRKQWTISLLVNGMFTMISGGYSSRQLSISLLPPSSDAAIAIAAPR</sequence>
<geneLocation type="plasmid" evidence="2">
    <name>prgalie4872d</name>
</geneLocation>
<name>A0A1L5NS17_9HYPH</name>
<gene>
    <name evidence="1" type="ORF">IE4872_PD00125</name>
</gene>
<evidence type="ECO:0000313" key="1">
    <source>
        <dbReference type="EMBL" id="APO70668.1"/>
    </source>
</evidence>
<reference evidence="1 2" key="1">
    <citation type="submission" date="2016-09" db="EMBL/GenBank/DDBJ databases">
        <title>The complete genome sequences of Rhizobium gallicum, symbiovars gallicum and phaseoli, symbionts associated to common bean (Phaseolus vulgaris).</title>
        <authorList>
            <person name="Bustos P."/>
            <person name="Santamaria R.I."/>
            <person name="Perez-Carrascal O.M."/>
            <person name="Juarez S."/>
            <person name="Lozano L."/>
            <person name="Martinez-Flores I."/>
            <person name="Martinez-Romero E."/>
            <person name="Cevallos M."/>
            <person name="Romero D."/>
            <person name="Davila G."/>
            <person name="Gonzalez V."/>
        </authorList>
    </citation>
    <scope>NUCLEOTIDE SEQUENCE [LARGE SCALE GENOMIC DNA]</scope>
    <source>
        <strain evidence="1 2">IE4872</strain>
        <plasmid evidence="2">prgalie4872d</plasmid>
    </source>
</reference>
<keyword evidence="1" id="KW-0614">Plasmid</keyword>
<protein>
    <submittedName>
        <fullName evidence="1">Uncharacterized protein</fullName>
    </submittedName>
</protein>
<dbReference type="AlphaFoldDB" id="A0A1L5NS17"/>
<proteinExistence type="predicted"/>